<organism evidence="7 8">
    <name type="scientific">Scheffersomyces spartinae</name>
    <dbReference type="NCBI Taxonomy" id="45513"/>
    <lineage>
        <taxon>Eukaryota</taxon>
        <taxon>Fungi</taxon>
        <taxon>Dikarya</taxon>
        <taxon>Ascomycota</taxon>
        <taxon>Saccharomycotina</taxon>
        <taxon>Pichiomycetes</taxon>
        <taxon>Debaryomycetaceae</taxon>
        <taxon>Scheffersomyces</taxon>
    </lineage>
</organism>
<dbReference type="GO" id="GO:0061630">
    <property type="term" value="F:ubiquitin protein ligase activity"/>
    <property type="evidence" value="ECO:0007669"/>
    <property type="project" value="UniProtKB-EC"/>
</dbReference>
<protein>
    <recommendedName>
        <fullName evidence="2">HECT-type E3 ubiquitin transferase</fullName>
        <ecNumber evidence="2">2.3.2.26</ecNumber>
    </recommendedName>
</protein>
<dbReference type="InterPro" id="IPR035983">
    <property type="entry name" value="Hect_E3_ubiquitin_ligase"/>
</dbReference>
<evidence type="ECO:0000313" key="8">
    <source>
        <dbReference type="Proteomes" id="UP000790833"/>
    </source>
</evidence>
<dbReference type="PANTHER" id="PTHR45700">
    <property type="entry name" value="UBIQUITIN-PROTEIN LIGASE E3C"/>
    <property type="match status" value="1"/>
</dbReference>
<evidence type="ECO:0000313" key="7">
    <source>
        <dbReference type="EMBL" id="KAG7193131.1"/>
    </source>
</evidence>
<dbReference type="SMART" id="SM00119">
    <property type="entry name" value="HECTc"/>
    <property type="match status" value="1"/>
</dbReference>
<comment type="catalytic activity">
    <reaction evidence="1">
        <text>S-ubiquitinyl-[E2 ubiquitin-conjugating enzyme]-L-cysteine + [acceptor protein]-L-lysine = [E2 ubiquitin-conjugating enzyme]-L-cysteine + N(6)-ubiquitinyl-[acceptor protein]-L-lysine.</text>
        <dbReference type="EC" id="2.3.2.26"/>
    </reaction>
</comment>
<dbReference type="Gene3D" id="3.30.2410.10">
    <property type="entry name" value="Hect, E3 ligase catalytic domain"/>
    <property type="match status" value="1"/>
</dbReference>
<proteinExistence type="predicted"/>
<evidence type="ECO:0000256" key="2">
    <source>
        <dbReference type="ARBA" id="ARBA00012485"/>
    </source>
</evidence>
<keyword evidence="8" id="KW-1185">Reference proteome</keyword>
<dbReference type="GeneID" id="66114259"/>
<feature type="active site" description="Glycyl thioester intermediate" evidence="5">
    <location>
        <position position="931"/>
    </location>
</feature>
<reference evidence="7" key="1">
    <citation type="submission" date="2021-03" db="EMBL/GenBank/DDBJ databases">
        <authorList>
            <person name="Palmer J.M."/>
        </authorList>
    </citation>
    <scope>NUCLEOTIDE SEQUENCE</scope>
    <source>
        <strain evidence="7">ARV_011</strain>
    </source>
</reference>
<name>A0A9P7V8B1_9ASCO</name>
<dbReference type="PANTHER" id="PTHR45700:SF2">
    <property type="entry name" value="UBIQUITIN-PROTEIN LIGASE E3C"/>
    <property type="match status" value="1"/>
</dbReference>
<dbReference type="AlphaFoldDB" id="A0A9P7V8B1"/>
<dbReference type="SUPFAM" id="SSF56204">
    <property type="entry name" value="Hect, E3 ligase catalytic domain"/>
    <property type="match status" value="1"/>
</dbReference>
<keyword evidence="3" id="KW-0808">Transferase</keyword>
<dbReference type="PROSITE" id="PS50237">
    <property type="entry name" value="HECT"/>
    <property type="match status" value="1"/>
</dbReference>
<dbReference type="OrthoDB" id="8068875at2759"/>
<dbReference type="Proteomes" id="UP000790833">
    <property type="component" value="Unassembled WGS sequence"/>
</dbReference>
<dbReference type="GO" id="GO:0000209">
    <property type="term" value="P:protein polyubiquitination"/>
    <property type="evidence" value="ECO:0007669"/>
    <property type="project" value="InterPro"/>
</dbReference>
<dbReference type="Gene3D" id="3.90.1750.10">
    <property type="entry name" value="Hect, E3 ligase catalytic domains"/>
    <property type="match status" value="1"/>
</dbReference>
<accession>A0A9P7V8B1</accession>
<dbReference type="FunFam" id="3.30.2410.10:FF:000011">
    <property type="entry name" value="Putative Ubiquitin-protein ligase E3C"/>
    <property type="match status" value="1"/>
</dbReference>
<evidence type="ECO:0000256" key="1">
    <source>
        <dbReference type="ARBA" id="ARBA00000885"/>
    </source>
</evidence>
<feature type="domain" description="HECT" evidence="6">
    <location>
        <begin position="617"/>
        <end position="963"/>
    </location>
</feature>
<comment type="caution">
    <text evidence="7">The sequence shown here is derived from an EMBL/GenBank/DDBJ whole genome shotgun (WGS) entry which is preliminary data.</text>
</comment>
<dbReference type="InterPro" id="IPR044611">
    <property type="entry name" value="E3A/B/C-like"/>
</dbReference>
<dbReference type="GO" id="GO:0006511">
    <property type="term" value="P:ubiquitin-dependent protein catabolic process"/>
    <property type="evidence" value="ECO:0007669"/>
    <property type="project" value="TreeGrafter"/>
</dbReference>
<evidence type="ECO:0000256" key="3">
    <source>
        <dbReference type="ARBA" id="ARBA00022679"/>
    </source>
</evidence>
<sequence length="963" mass="111548">MVKRVVNLGNSRGARSLNFLQQTQLERQKRERERAREHAAIVLQSATRRHLDLTQAAKEIYDTWIRTEEFRDQNEWNEWLVEFGFLSTKRTIDDYELVAKLEAEIDRNNQHLQIDRRHIYIVIRGLSCILLRDSSSHIALKMILRMVHSCGDNDNGIVRFPRGTIKNVLGALLESNSKLVLDIVFHVNVREGSEGFMEFMADEDQWSLEPNTDYQRIINANAIEFVRVSDTDPKRLISTVSNIITVFGDSSSWTEEDYATLFPLLAKMDFQVALSHEDEDEDKDEDDDIDDEDKLNLDYQEESTSSKEECLEVDAKIMNNIYKLYAPHIVQYVVSCFRTNNESTTMYLNVLVCLLKLVPQFKDRIGMFITLVPGFHKKMLNILQDSQLYTAITDDSRDIIPIEYSEDDASGFWNSVYVFHESYSYWLLVSNDFESFNEDKLTREDIVPYLKFLKRLCISLVLNLCPERLRCLKEISIVLLNQLYQKNSRLKLIPDNENFWRLDSNQINVAAIVQLIQQEEKLQIDEDADNSLEKQSHKYRRFSTLSKLKGSTSHSTARLELLRKLPFLVPFMDRVKIFKRLSTKEGTEDFFIPESRLSGDIRRANVLEDAYTHFHKAGSLLKAKISVTFHNEFGVEAGIDGGGLTKEFLTAVIADGFSKTTYFKTTPEHTVYPNEDIYYRLSKNMDVEESHEQLKMIKFLGNIIGKCFYENVLVDIAFAPFFLSKIGYSQKNSINDLYYYDREYFENLIKLSKLPTKEIEDLDLYFTINVKVNDRDLNYELIPDGANTKVNSANVLNYIHQIANFKLNQSLYIQTKYFVEGLSKLINIDRLAMFSPSELQMLISGGDNPDVDLRDWKLHVSYGGYLEDDLTIQLFWDVVENEFTAKQRCELLKFVTSVSRAPLLGFGSLSPMFGIRNSGREVDRLPTASTCVNLLKLPDYQDRATLKRKLLYVIESESGFDLS</sequence>
<dbReference type="Pfam" id="PF00632">
    <property type="entry name" value="HECT"/>
    <property type="match status" value="1"/>
</dbReference>
<dbReference type="RefSeq" id="XP_043048679.1">
    <property type="nucleotide sequence ID" value="XM_043191707.1"/>
</dbReference>
<dbReference type="CDD" id="cd00078">
    <property type="entry name" value="HECTc"/>
    <property type="match status" value="1"/>
</dbReference>
<gene>
    <name evidence="7" type="ORF">KQ657_000885</name>
</gene>
<evidence type="ECO:0000256" key="5">
    <source>
        <dbReference type="PROSITE-ProRule" id="PRU00104"/>
    </source>
</evidence>
<evidence type="ECO:0000256" key="4">
    <source>
        <dbReference type="ARBA" id="ARBA00022786"/>
    </source>
</evidence>
<evidence type="ECO:0000259" key="6">
    <source>
        <dbReference type="PROSITE" id="PS50237"/>
    </source>
</evidence>
<dbReference type="InterPro" id="IPR000569">
    <property type="entry name" value="HECT_dom"/>
</dbReference>
<dbReference type="Gene3D" id="3.30.2160.10">
    <property type="entry name" value="Hect, E3 ligase catalytic domain"/>
    <property type="match status" value="1"/>
</dbReference>
<keyword evidence="4 5" id="KW-0833">Ubl conjugation pathway</keyword>
<dbReference type="EMBL" id="JAHMUF010000013">
    <property type="protein sequence ID" value="KAG7193131.1"/>
    <property type="molecule type" value="Genomic_DNA"/>
</dbReference>
<dbReference type="EC" id="2.3.2.26" evidence="2"/>